<evidence type="ECO:0008006" key="3">
    <source>
        <dbReference type="Google" id="ProtNLM"/>
    </source>
</evidence>
<sequence>MKPSVELINLTSKSLSKSLSRVEMARLEELLENDSNLDYYLQLTAVEANLPHLSSNEVAPFQKQPRKVKLWPRYAAAAVLLFGTGLITGKLLFNESPTPAVALNDHPSTSNAKASITSLIGVTWNGAAPESIDLTDDSRPITIDSGLVEITFQSGVRALVEGPASFKVTGGNEAYMDKGRVVADVPDGAEGFTINYTEGKVIDLGTEFALHIPGDHRPVEVGVFRGEVEVHAKNGHTPMKVLENHAIKYGGPNGEHFSSIPFDRTEFIRELPSREFPWTLPETPTTELSELVFDVSHLVWKAGDYQAIVKWMHGRDALVIQHAELRKNGVTITQDNHMGMTGLISRSENNTYKFHIDERPNRNDTWTLHLLVIADNRGDDKIGHFSPDSTGTLLFEDTQSLMSDAEAFAGTWEYRHNEDIHRRTFHADRTATYSINGRQTPDFNGASWEVTDGILTLTIPRKINGKQANIIEKHQLRDGKELIFLNQPYRNGYRVE</sequence>
<evidence type="ECO:0000313" key="1">
    <source>
        <dbReference type="EMBL" id="GAA5495423.1"/>
    </source>
</evidence>
<dbReference type="PANTHER" id="PTHR30273:SF2">
    <property type="entry name" value="PROTEIN FECR"/>
    <property type="match status" value="1"/>
</dbReference>
<dbReference type="PANTHER" id="PTHR30273">
    <property type="entry name" value="PERIPLASMIC SIGNAL SENSOR AND SIGMA FACTOR ACTIVATOR FECR-RELATED"/>
    <property type="match status" value="1"/>
</dbReference>
<dbReference type="EMBL" id="BAABRL010000004">
    <property type="protein sequence ID" value="GAA5495423.1"/>
    <property type="molecule type" value="Genomic_DNA"/>
</dbReference>
<proteinExistence type="predicted"/>
<reference evidence="1 2" key="1">
    <citation type="submission" date="2024-02" db="EMBL/GenBank/DDBJ databases">
        <title>Rubritalea halochordaticola NBRC 107102.</title>
        <authorList>
            <person name="Ichikawa N."/>
            <person name="Katano-Makiyama Y."/>
            <person name="Hidaka K."/>
        </authorList>
    </citation>
    <scope>NUCLEOTIDE SEQUENCE [LARGE SCALE GENOMIC DNA]</scope>
    <source>
        <strain evidence="1 2">NBRC 107102</strain>
    </source>
</reference>
<keyword evidence="2" id="KW-1185">Reference proteome</keyword>
<name>A0ABP9UY94_9BACT</name>
<dbReference type="RefSeq" id="WP_346188224.1">
    <property type="nucleotide sequence ID" value="NZ_BAABRL010000004.1"/>
</dbReference>
<evidence type="ECO:0000313" key="2">
    <source>
        <dbReference type="Proteomes" id="UP001424741"/>
    </source>
</evidence>
<gene>
    <name evidence="1" type="ORF">Rhal01_01598</name>
</gene>
<dbReference type="InterPro" id="IPR012373">
    <property type="entry name" value="Ferrdict_sens_TM"/>
</dbReference>
<accession>A0ABP9UY94</accession>
<organism evidence="1 2">
    <name type="scientific">Rubritalea halochordaticola</name>
    <dbReference type="NCBI Taxonomy" id="714537"/>
    <lineage>
        <taxon>Bacteria</taxon>
        <taxon>Pseudomonadati</taxon>
        <taxon>Verrucomicrobiota</taxon>
        <taxon>Verrucomicrobiia</taxon>
        <taxon>Verrucomicrobiales</taxon>
        <taxon>Rubritaleaceae</taxon>
        <taxon>Rubritalea</taxon>
    </lineage>
</organism>
<protein>
    <recommendedName>
        <fullName evidence="3">FecR protein domain-containing protein</fullName>
    </recommendedName>
</protein>
<dbReference type="Proteomes" id="UP001424741">
    <property type="component" value="Unassembled WGS sequence"/>
</dbReference>
<dbReference type="Gene3D" id="2.60.120.1440">
    <property type="match status" value="1"/>
</dbReference>
<comment type="caution">
    <text evidence="1">The sequence shown here is derived from an EMBL/GenBank/DDBJ whole genome shotgun (WGS) entry which is preliminary data.</text>
</comment>